<reference evidence="1" key="1">
    <citation type="submission" date="2018-05" db="EMBL/GenBank/DDBJ databases">
        <authorList>
            <person name="Lanie J.A."/>
            <person name="Ng W.-L."/>
            <person name="Kazmierczak K.M."/>
            <person name="Andrzejewski T.M."/>
            <person name="Davidsen T.M."/>
            <person name="Wayne K.J."/>
            <person name="Tettelin H."/>
            <person name="Glass J.I."/>
            <person name="Rusch D."/>
            <person name="Podicherti R."/>
            <person name="Tsui H.-C.T."/>
            <person name="Winkler M.E."/>
        </authorList>
    </citation>
    <scope>NUCLEOTIDE SEQUENCE</scope>
</reference>
<organism evidence="1">
    <name type="scientific">marine metagenome</name>
    <dbReference type="NCBI Taxonomy" id="408172"/>
    <lineage>
        <taxon>unclassified sequences</taxon>
        <taxon>metagenomes</taxon>
        <taxon>ecological metagenomes</taxon>
    </lineage>
</organism>
<accession>A0A381NQI1</accession>
<dbReference type="InterPro" id="IPR011250">
    <property type="entry name" value="OMP/PagP_B-barrel"/>
</dbReference>
<evidence type="ECO:0008006" key="2">
    <source>
        <dbReference type="Google" id="ProtNLM"/>
    </source>
</evidence>
<name>A0A381NQI1_9ZZZZ</name>
<dbReference type="EMBL" id="UINC01000510">
    <property type="protein sequence ID" value="SUZ56569.1"/>
    <property type="molecule type" value="Genomic_DNA"/>
</dbReference>
<dbReference type="SUPFAM" id="SSF56925">
    <property type="entry name" value="OMPA-like"/>
    <property type="match status" value="1"/>
</dbReference>
<dbReference type="AlphaFoldDB" id="A0A381NQI1"/>
<evidence type="ECO:0000313" key="1">
    <source>
        <dbReference type="EMBL" id="SUZ56569.1"/>
    </source>
</evidence>
<protein>
    <recommendedName>
        <fullName evidence="2">Outer membrane protein beta-barrel domain-containing protein</fullName>
    </recommendedName>
</protein>
<gene>
    <name evidence="1" type="ORF">METZ01_LOCUS9423</name>
</gene>
<proteinExistence type="predicted"/>
<sequence length="185" mass="19433">MRRLPFAISMLLTLFVSISPPVNAQAPARDGFFIGFGVGAGSLGFEDDSEREVGGAGYFKIGGALSDKVLLGAEGGGWSKEMREGGGSGTVTFSSLNAVFYGYLDPTGGFFIKSGLGVAVLGAEANFGDWSYSESENGVSFTAGAGYDIGFGGRFGLTPHVDYHYAGFEDGRINLIRIGLGFNWY</sequence>